<dbReference type="RefSeq" id="WP_099136120.1">
    <property type="nucleotide sequence ID" value="NZ_CAWNNJ010000002.1"/>
</dbReference>
<evidence type="ECO:0000313" key="4">
    <source>
        <dbReference type="Proteomes" id="UP000665047"/>
    </source>
</evidence>
<gene>
    <name evidence="2" type="ORF">HGO23_04800</name>
    <name evidence="1" type="ORF">Xbud_02247</name>
</gene>
<sequence>MLILGDIVHFYAVQLAHPKISIEFDVDNNKAIEARKSIFEKASHHQWVIDGAHLPFPGIGHIRKEEQGYNWVPVEYSSLLKTSN</sequence>
<reference evidence="1 3" key="1">
    <citation type="journal article" date="2017" name="Nat. Microbiol.">
        <title>Natural product diversity associated with the nematode symbionts Photorhabdus and Xenorhabdus.</title>
        <authorList>
            <person name="Tobias N.J."/>
            <person name="Wolff H."/>
            <person name="Djahanschiri B."/>
            <person name="Grundmann F."/>
            <person name="Kronenwerth M."/>
            <person name="Shi Y.M."/>
            <person name="Simonyi S."/>
            <person name="Grun P."/>
            <person name="Shapiro-Ilan D."/>
            <person name="Pidot S.J."/>
            <person name="Stinear T.P."/>
            <person name="Ebersberger I."/>
            <person name="Bode H.B."/>
        </authorList>
    </citation>
    <scope>NUCLEOTIDE SEQUENCE [LARGE SCALE GENOMIC DNA]</scope>
    <source>
        <strain evidence="1 3">DSM 16342</strain>
    </source>
</reference>
<dbReference type="AlphaFoldDB" id="A0A2D0J079"/>
<evidence type="ECO:0000313" key="2">
    <source>
        <dbReference type="EMBL" id="QTL40698.1"/>
    </source>
</evidence>
<name>A0A2D0J079_XENBU</name>
<dbReference type="GO" id="GO:0016787">
    <property type="term" value="F:hydrolase activity"/>
    <property type="evidence" value="ECO:0007669"/>
    <property type="project" value="UniProtKB-KW"/>
</dbReference>
<dbReference type="SUPFAM" id="SSF56281">
    <property type="entry name" value="Metallo-hydrolase/oxidoreductase"/>
    <property type="match status" value="1"/>
</dbReference>
<proteinExistence type="predicted"/>
<dbReference type="OrthoDB" id="5443440at2"/>
<dbReference type="Proteomes" id="UP000225833">
    <property type="component" value="Unassembled WGS sequence"/>
</dbReference>
<protein>
    <submittedName>
        <fullName evidence="1">MBL fold metallo-hydrolase</fullName>
    </submittedName>
</protein>
<reference evidence="2 4" key="2">
    <citation type="submission" date="2021-03" db="EMBL/GenBank/DDBJ databases">
        <title>Complete Genome Sequence Data of Xenorhabdus budapestensis strain C72, a Candidate Biological Control Agent, from China.</title>
        <authorList>
            <person name="LI B."/>
            <person name="WANG S."/>
            <person name="QIU D."/>
        </authorList>
    </citation>
    <scope>NUCLEOTIDE SEQUENCE [LARGE SCALE GENOMIC DNA]</scope>
    <source>
        <strain evidence="2 4">C-7-2</strain>
    </source>
</reference>
<dbReference type="InterPro" id="IPR036866">
    <property type="entry name" value="RibonucZ/Hydroxyglut_hydro"/>
</dbReference>
<dbReference type="EMBL" id="CP072455">
    <property type="protein sequence ID" value="QTL40698.1"/>
    <property type="molecule type" value="Genomic_DNA"/>
</dbReference>
<dbReference type="Proteomes" id="UP000665047">
    <property type="component" value="Chromosome"/>
</dbReference>
<dbReference type="Gene3D" id="3.60.15.10">
    <property type="entry name" value="Ribonuclease Z/Hydroxyacylglutathione hydrolase-like"/>
    <property type="match status" value="1"/>
</dbReference>
<keyword evidence="1" id="KW-0378">Hydrolase</keyword>
<dbReference type="EMBL" id="NIBS01000010">
    <property type="protein sequence ID" value="PHM27667.1"/>
    <property type="molecule type" value="Genomic_DNA"/>
</dbReference>
<organism evidence="1 3">
    <name type="scientific">Xenorhabdus budapestensis</name>
    <dbReference type="NCBI Taxonomy" id="290110"/>
    <lineage>
        <taxon>Bacteria</taxon>
        <taxon>Pseudomonadati</taxon>
        <taxon>Pseudomonadota</taxon>
        <taxon>Gammaproteobacteria</taxon>
        <taxon>Enterobacterales</taxon>
        <taxon>Morganellaceae</taxon>
        <taxon>Xenorhabdus</taxon>
    </lineage>
</organism>
<evidence type="ECO:0000313" key="1">
    <source>
        <dbReference type="EMBL" id="PHM27667.1"/>
    </source>
</evidence>
<evidence type="ECO:0000313" key="3">
    <source>
        <dbReference type="Proteomes" id="UP000225833"/>
    </source>
</evidence>
<accession>A0A2D0J079</accession>
<keyword evidence="4" id="KW-1185">Reference proteome</keyword>